<evidence type="ECO:0000256" key="2">
    <source>
        <dbReference type="ARBA" id="ARBA00005500"/>
    </source>
</evidence>
<dbReference type="PANTHER" id="PTHR15601:SF0">
    <property type="entry name" value="GEO09675P1"/>
    <property type="match status" value="1"/>
</dbReference>
<dbReference type="Pfam" id="PF06624">
    <property type="entry name" value="RAMP4"/>
    <property type="match status" value="1"/>
</dbReference>
<comment type="subcellular location">
    <subcellularLocation>
        <location evidence="1">Endoplasmic reticulum membrane</location>
        <topology evidence="1">Single-pass membrane protein</topology>
    </subcellularLocation>
</comment>
<dbReference type="GO" id="GO:0030968">
    <property type="term" value="P:endoplasmic reticulum unfolded protein response"/>
    <property type="evidence" value="ECO:0007669"/>
    <property type="project" value="TreeGrafter"/>
</dbReference>
<accession>A0AAD2FW22</accession>
<sequence>MPLPRNIRNRNKKFDKNITKRGNVPAGKAAEKEDDPPASRALIYFFMFVVIGSSVVQIFNLFGKSAPPLGDDGAGAGGAAP</sequence>
<reference evidence="9" key="1">
    <citation type="submission" date="2023-08" db="EMBL/GenBank/DDBJ databases">
        <authorList>
            <person name="Audoor S."/>
            <person name="Bilcke G."/>
        </authorList>
    </citation>
    <scope>NUCLEOTIDE SEQUENCE</scope>
</reference>
<protein>
    <recommendedName>
        <fullName evidence="11">Stress-associated endoplasmic reticulum protein</fullName>
    </recommendedName>
</protein>
<dbReference type="Proteomes" id="UP001295423">
    <property type="component" value="Unassembled WGS sequence"/>
</dbReference>
<keyword evidence="4" id="KW-0256">Endoplasmic reticulum</keyword>
<evidence type="ECO:0000256" key="6">
    <source>
        <dbReference type="ARBA" id="ARBA00023136"/>
    </source>
</evidence>
<keyword evidence="10" id="KW-1185">Reference proteome</keyword>
<feature type="transmembrane region" description="Helical" evidence="8">
    <location>
        <begin position="41"/>
        <end position="62"/>
    </location>
</feature>
<gene>
    <name evidence="9" type="ORF">CYCCA115_LOCUS14746</name>
</gene>
<evidence type="ECO:0008006" key="11">
    <source>
        <dbReference type="Google" id="ProtNLM"/>
    </source>
</evidence>
<evidence type="ECO:0000256" key="1">
    <source>
        <dbReference type="ARBA" id="ARBA00004389"/>
    </source>
</evidence>
<dbReference type="EMBL" id="CAKOGP040001858">
    <property type="protein sequence ID" value="CAJ1954151.1"/>
    <property type="molecule type" value="Genomic_DNA"/>
</dbReference>
<dbReference type="PANTHER" id="PTHR15601">
    <property type="entry name" value="STRESS ASSOCIATED ENDOPLASMIC RETICULUM PROTEIN SERP1/RAMP4"/>
    <property type="match status" value="1"/>
</dbReference>
<proteinExistence type="inferred from homology"/>
<comment type="caution">
    <text evidence="9">The sequence shown here is derived from an EMBL/GenBank/DDBJ whole genome shotgun (WGS) entry which is preliminary data.</text>
</comment>
<organism evidence="9 10">
    <name type="scientific">Cylindrotheca closterium</name>
    <dbReference type="NCBI Taxonomy" id="2856"/>
    <lineage>
        <taxon>Eukaryota</taxon>
        <taxon>Sar</taxon>
        <taxon>Stramenopiles</taxon>
        <taxon>Ochrophyta</taxon>
        <taxon>Bacillariophyta</taxon>
        <taxon>Bacillariophyceae</taxon>
        <taxon>Bacillariophycidae</taxon>
        <taxon>Bacillariales</taxon>
        <taxon>Bacillariaceae</taxon>
        <taxon>Cylindrotheca</taxon>
    </lineage>
</organism>
<evidence type="ECO:0000256" key="7">
    <source>
        <dbReference type="SAM" id="MobiDB-lite"/>
    </source>
</evidence>
<keyword evidence="6 8" id="KW-0472">Membrane</keyword>
<evidence type="ECO:0000256" key="5">
    <source>
        <dbReference type="ARBA" id="ARBA00022989"/>
    </source>
</evidence>
<keyword evidence="5 8" id="KW-1133">Transmembrane helix</keyword>
<dbReference type="GO" id="GO:0005789">
    <property type="term" value="C:endoplasmic reticulum membrane"/>
    <property type="evidence" value="ECO:0007669"/>
    <property type="project" value="UniProtKB-SubCell"/>
</dbReference>
<feature type="region of interest" description="Disordered" evidence="7">
    <location>
        <begin position="1"/>
        <end position="34"/>
    </location>
</feature>
<evidence type="ECO:0000256" key="8">
    <source>
        <dbReference type="SAM" id="Phobius"/>
    </source>
</evidence>
<comment type="similarity">
    <text evidence="2">Belongs to the RAMP4 family.</text>
</comment>
<evidence type="ECO:0000313" key="9">
    <source>
        <dbReference type="EMBL" id="CAJ1954151.1"/>
    </source>
</evidence>
<dbReference type="AlphaFoldDB" id="A0AAD2FW22"/>
<evidence type="ECO:0000313" key="10">
    <source>
        <dbReference type="Proteomes" id="UP001295423"/>
    </source>
</evidence>
<evidence type="ECO:0000256" key="4">
    <source>
        <dbReference type="ARBA" id="ARBA00022824"/>
    </source>
</evidence>
<dbReference type="InterPro" id="IPR010580">
    <property type="entry name" value="ER_stress-assoc"/>
</dbReference>
<evidence type="ECO:0000256" key="3">
    <source>
        <dbReference type="ARBA" id="ARBA00022692"/>
    </source>
</evidence>
<keyword evidence="3 8" id="KW-0812">Transmembrane</keyword>
<name>A0AAD2FW22_9STRA</name>